<evidence type="ECO:0000313" key="4">
    <source>
        <dbReference type="EMBL" id="EID54601.1"/>
    </source>
</evidence>
<evidence type="ECO:0000313" key="5">
    <source>
        <dbReference type="Proteomes" id="UP000004691"/>
    </source>
</evidence>
<dbReference type="InterPro" id="IPR036390">
    <property type="entry name" value="WH_DNA-bd_sf"/>
</dbReference>
<dbReference type="OrthoDB" id="9813134at2"/>
<dbReference type="HOGENOM" id="CLU_041137_3_0_11"/>
<protein>
    <submittedName>
        <fullName evidence="4">Putative ATPase (AAA+ superfamily)</fullName>
    </submittedName>
</protein>
<dbReference type="Gene3D" id="3.40.50.300">
    <property type="entry name" value="P-loop containing nucleotide triphosphate hydrolases"/>
    <property type="match status" value="1"/>
</dbReference>
<dbReference type="Pfam" id="PF09339">
    <property type="entry name" value="HTH_IclR"/>
    <property type="match status" value="1"/>
</dbReference>
<evidence type="ECO:0000259" key="1">
    <source>
        <dbReference type="Pfam" id="PF01637"/>
    </source>
</evidence>
<dbReference type="GO" id="GO:0003677">
    <property type="term" value="F:DNA binding"/>
    <property type="evidence" value="ECO:0007669"/>
    <property type="project" value="InterPro"/>
</dbReference>
<reference evidence="4 5" key="1">
    <citation type="submission" date="2012-01" db="EMBL/GenBank/DDBJ databases">
        <title>Improved High-Quality Draft sequence of Saccharomonospora xinjiangensis XJ-54.</title>
        <authorList>
            <consortium name="US DOE Joint Genome Institute"/>
            <person name="Lucas S."/>
            <person name="Han J."/>
            <person name="Lapidus A."/>
            <person name="Cheng J.-F."/>
            <person name="Goodwin L."/>
            <person name="Pitluck S."/>
            <person name="Peters L."/>
            <person name="Mikhailova N."/>
            <person name="Teshima H."/>
            <person name="Detter J.C."/>
            <person name="Han C."/>
            <person name="Tapia R."/>
            <person name="Land M."/>
            <person name="Hauser L."/>
            <person name="Kyrpides N."/>
            <person name="Ivanova N."/>
            <person name="Pagani I."/>
            <person name="Brambilla E.-M."/>
            <person name="Klenk H.-P."/>
            <person name="Woyke T."/>
        </authorList>
    </citation>
    <scope>NUCLEOTIDE SEQUENCE [LARGE SCALE GENOMIC DNA]</scope>
    <source>
        <strain evidence="4 5">XJ-54</strain>
    </source>
</reference>
<dbReference type="SUPFAM" id="SSF52540">
    <property type="entry name" value="P-loop containing nucleoside triphosphate hydrolases"/>
    <property type="match status" value="1"/>
</dbReference>
<evidence type="ECO:0000259" key="3">
    <source>
        <dbReference type="Pfam" id="PF09339"/>
    </source>
</evidence>
<accession>I0V398</accession>
<feature type="domain" description="ATPase" evidence="1">
    <location>
        <begin position="3"/>
        <end position="202"/>
    </location>
</feature>
<feature type="domain" description="DUF234" evidence="2">
    <location>
        <begin position="312"/>
        <end position="407"/>
    </location>
</feature>
<dbReference type="InterPro" id="IPR036388">
    <property type="entry name" value="WH-like_DNA-bd_sf"/>
</dbReference>
<dbReference type="InterPro" id="IPR005471">
    <property type="entry name" value="Tscrpt_reg_IclR_N"/>
</dbReference>
<dbReference type="SUPFAM" id="SSF46785">
    <property type="entry name" value="Winged helix' DNA-binding domain"/>
    <property type="match status" value="1"/>
</dbReference>
<dbReference type="InterPro" id="IPR004256">
    <property type="entry name" value="DUF234"/>
</dbReference>
<dbReference type="Proteomes" id="UP000004691">
    <property type="component" value="Unassembled WGS sequence"/>
</dbReference>
<feature type="domain" description="HTH iclR-type" evidence="3">
    <location>
        <begin position="245"/>
        <end position="287"/>
    </location>
</feature>
<dbReference type="Gene3D" id="1.10.10.10">
    <property type="entry name" value="Winged helix-like DNA-binding domain superfamily/Winged helix DNA-binding domain"/>
    <property type="match status" value="1"/>
</dbReference>
<sequence>MRFLNRVDELAFLRRRLASDRAELLVVYGRRRVGKTELLNHLATEVRSFVLEATETVKHEQLADFTAELARVSGDDLLARQALTSWDAALAAIARFVGKRRTLVVLDEFQLLAKQAPELESVLSRWWRTTGRTLPIVLVLAGSEISFFEDEVLAGRLYGRRTGQLKVEPFLAKDAGLFHPAYSAQDRIRAFSVCGGVPYYLDRFTDDRPLPDHLLDEVFDRGGLLHDEAELLLRQSLRDPAGHVAVLRSIADGHNRNSTIAARTGLEPATVTKLLRTLERLGLVEQQRPVTSSGRSKKTAYRVCDHFLRFHYRFVEPARTRTRTRELAEDYLRGVVLPQLDHHASSAWEDVCREHVLLTFPEASRVGRWWGQAPTGDGRRTEEREIDIVGLDTQARVSVVGMCKWTASPVDFDELNLLDRLTPFVERGAQPHRVLCSRSGFSPRLRAYAAEDDTLTLLTPEDVTAAPPSTSRGA</sequence>
<dbReference type="eggNOG" id="COG1672">
    <property type="taxonomic scope" value="Bacteria"/>
</dbReference>
<dbReference type="Pfam" id="PF01637">
    <property type="entry name" value="ATPase_2"/>
    <property type="match status" value="1"/>
</dbReference>
<dbReference type="PANTHER" id="PTHR34704:SF1">
    <property type="entry name" value="ATPASE"/>
    <property type="match status" value="1"/>
</dbReference>
<keyword evidence="5" id="KW-1185">Reference proteome</keyword>
<dbReference type="PANTHER" id="PTHR34704">
    <property type="entry name" value="ATPASE"/>
    <property type="match status" value="1"/>
</dbReference>
<dbReference type="InterPro" id="IPR027417">
    <property type="entry name" value="P-loop_NTPase"/>
</dbReference>
<organism evidence="4 5">
    <name type="scientific">Saccharomonospora xinjiangensis XJ-54</name>
    <dbReference type="NCBI Taxonomy" id="882086"/>
    <lineage>
        <taxon>Bacteria</taxon>
        <taxon>Bacillati</taxon>
        <taxon>Actinomycetota</taxon>
        <taxon>Actinomycetes</taxon>
        <taxon>Pseudonocardiales</taxon>
        <taxon>Pseudonocardiaceae</taxon>
        <taxon>Saccharomonospora</taxon>
    </lineage>
</organism>
<dbReference type="AlphaFoldDB" id="I0V398"/>
<evidence type="ECO:0000259" key="2">
    <source>
        <dbReference type="Pfam" id="PF03008"/>
    </source>
</evidence>
<gene>
    <name evidence="4" type="ORF">SacxiDRAFT_2375</name>
</gene>
<dbReference type="GO" id="GO:0005524">
    <property type="term" value="F:ATP binding"/>
    <property type="evidence" value="ECO:0007669"/>
    <property type="project" value="InterPro"/>
</dbReference>
<dbReference type="EMBL" id="JH636049">
    <property type="protein sequence ID" value="EID54601.1"/>
    <property type="molecule type" value="Genomic_DNA"/>
</dbReference>
<dbReference type="Pfam" id="PF03008">
    <property type="entry name" value="DUF234"/>
    <property type="match status" value="1"/>
</dbReference>
<dbReference type="InterPro" id="IPR011579">
    <property type="entry name" value="ATPase_dom"/>
</dbReference>
<dbReference type="GO" id="GO:0006355">
    <property type="term" value="P:regulation of DNA-templated transcription"/>
    <property type="evidence" value="ECO:0007669"/>
    <property type="project" value="InterPro"/>
</dbReference>
<name>I0V398_9PSEU</name>
<dbReference type="RefSeq" id="WP_006238747.1">
    <property type="nucleotide sequence ID" value="NZ_JH636049.1"/>
</dbReference>
<proteinExistence type="predicted"/>